<dbReference type="PANTHER" id="PTHR19446">
    <property type="entry name" value="REVERSE TRANSCRIPTASES"/>
    <property type="match status" value="1"/>
</dbReference>
<name>A0A183TM97_SCHSO</name>
<dbReference type="OrthoDB" id="9802488at2759"/>
<keyword evidence="2" id="KW-1185">Reference proteome</keyword>
<gene>
    <name evidence="1" type="ORF">SSLN_LOCUS17595</name>
</gene>
<reference evidence="1 2" key="2">
    <citation type="submission" date="2018-11" db="EMBL/GenBank/DDBJ databases">
        <authorList>
            <consortium name="Pathogen Informatics"/>
        </authorList>
    </citation>
    <scope>NUCLEOTIDE SEQUENCE [LARGE SCALE GENOMIC DNA]</scope>
    <source>
        <strain evidence="1 2">NST_G2</strain>
    </source>
</reference>
<proteinExistence type="predicted"/>
<sequence length="289" mass="32191">MVIDNVNPERLLFMINPFGLSSGDPVGFISCCTSLHGSSPCFVFRVAALSQLQLPQNGVDAEDSGALQGFRVRDPVLPSQLQYSAEAAEMEVIQLPGLVQVDGPGLRYVQEGRQDDMLVHLQFGVQVNTVAIPFGDNALPALTKYKFETNALDLPPSLPGTTGVVQQISTGKVPESDALTLDFYKHGGSRLMVGPTTIFQAMWRQKHVPQDLQDIITVYIYKSKWNQYLCENHRGISLLNIAGEFFSRIFIHFLNGNIKHGLLPKSQCGFRRHRGTNYIIFANRQRQEK</sequence>
<evidence type="ECO:0000313" key="2">
    <source>
        <dbReference type="Proteomes" id="UP000275846"/>
    </source>
</evidence>
<accession>A0A183TM97</accession>
<dbReference type="WBParaSite" id="SSLN_0001826101-mRNA-1">
    <property type="protein sequence ID" value="SSLN_0001826101-mRNA-1"/>
    <property type="gene ID" value="SSLN_0001826101"/>
</dbReference>
<evidence type="ECO:0000313" key="3">
    <source>
        <dbReference type="WBParaSite" id="SSLN_0001826101-mRNA-1"/>
    </source>
</evidence>
<dbReference type="Proteomes" id="UP000275846">
    <property type="component" value="Unassembled WGS sequence"/>
</dbReference>
<organism evidence="3">
    <name type="scientific">Schistocephalus solidus</name>
    <name type="common">Tapeworm</name>
    <dbReference type="NCBI Taxonomy" id="70667"/>
    <lineage>
        <taxon>Eukaryota</taxon>
        <taxon>Metazoa</taxon>
        <taxon>Spiralia</taxon>
        <taxon>Lophotrochozoa</taxon>
        <taxon>Platyhelminthes</taxon>
        <taxon>Cestoda</taxon>
        <taxon>Eucestoda</taxon>
        <taxon>Diphyllobothriidea</taxon>
        <taxon>Diphyllobothriidae</taxon>
        <taxon>Schistocephalus</taxon>
    </lineage>
</organism>
<protein>
    <submittedName>
        <fullName evidence="3">Reverse transcriptase domain-containing protein</fullName>
    </submittedName>
</protein>
<dbReference type="AlphaFoldDB" id="A0A183TM97"/>
<dbReference type="EMBL" id="UYSU01042769">
    <property type="protein sequence ID" value="VDM03981.1"/>
    <property type="molecule type" value="Genomic_DNA"/>
</dbReference>
<evidence type="ECO:0000313" key="1">
    <source>
        <dbReference type="EMBL" id="VDM03981.1"/>
    </source>
</evidence>
<reference evidence="3" key="1">
    <citation type="submission" date="2016-06" db="UniProtKB">
        <authorList>
            <consortium name="WormBaseParasite"/>
        </authorList>
    </citation>
    <scope>IDENTIFICATION</scope>
</reference>